<organism evidence="1">
    <name type="scientific">mine drainage metagenome</name>
    <dbReference type="NCBI Taxonomy" id="410659"/>
    <lineage>
        <taxon>unclassified sequences</taxon>
        <taxon>metagenomes</taxon>
        <taxon>ecological metagenomes</taxon>
    </lineage>
</organism>
<reference evidence="1" key="2">
    <citation type="journal article" date="2014" name="ISME J.">
        <title>Microbial stratification in low pH oxic and suboxic macroscopic growths along an acid mine drainage.</title>
        <authorList>
            <person name="Mendez-Garcia C."/>
            <person name="Mesa V."/>
            <person name="Sprenger R.R."/>
            <person name="Richter M."/>
            <person name="Diez M.S."/>
            <person name="Solano J."/>
            <person name="Bargiela R."/>
            <person name="Golyshina O.V."/>
            <person name="Manteca A."/>
            <person name="Ramos J.L."/>
            <person name="Gallego J.R."/>
            <person name="Llorente I."/>
            <person name="Martins Dos Santos V.A."/>
            <person name="Jensen O.N."/>
            <person name="Pelaez A.I."/>
            <person name="Sanchez J."/>
            <person name="Ferrer M."/>
        </authorList>
    </citation>
    <scope>NUCLEOTIDE SEQUENCE</scope>
</reference>
<dbReference type="EMBL" id="AUZY01000631">
    <property type="protein sequence ID" value="EQD78178.1"/>
    <property type="molecule type" value="Genomic_DNA"/>
</dbReference>
<evidence type="ECO:0000313" key="1">
    <source>
        <dbReference type="EMBL" id="EQD78178.1"/>
    </source>
</evidence>
<dbReference type="AlphaFoldDB" id="T1CAD1"/>
<name>T1CAD1_9ZZZZ</name>
<accession>T1CAD1</accession>
<gene>
    <name evidence="1" type="ORF">B1B_00863</name>
</gene>
<reference evidence="1" key="1">
    <citation type="submission" date="2013-08" db="EMBL/GenBank/DDBJ databases">
        <authorList>
            <person name="Mendez C."/>
            <person name="Richter M."/>
            <person name="Ferrer M."/>
            <person name="Sanchez J."/>
        </authorList>
    </citation>
    <scope>NUCLEOTIDE SEQUENCE</scope>
</reference>
<proteinExistence type="predicted"/>
<protein>
    <submittedName>
        <fullName evidence="1">Protein, Rhodopirellula transposase family</fullName>
    </submittedName>
</protein>
<comment type="caution">
    <text evidence="1">The sequence shown here is derived from an EMBL/GenBank/DDBJ whole genome shotgun (WGS) entry which is preliminary data.</text>
</comment>
<feature type="non-terminal residue" evidence="1">
    <location>
        <position position="119"/>
    </location>
</feature>
<sequence>MKTKAIEHDIKNDIKSRYEAIRWTLDERMHRLWAATEAKVLGHGGVTALSGITGLSRIVIRRGIKELEAQAFPAPESGVQRIRKPGAGPKLLTETFPTLLADLESLVDPETRGDPMSAL</sequence>